<sequence>MDALLSVLTVDALTAVAVGSAIGLVIGAVPGLTAMMGLALLLPLTFGMTPGAAIALLLGCYIGGIAGGLVSSTLLGMPGTPSSIATTFDAYPMARKGQPTRALGIGVTASLFGGILGFIGLITLAPLVANVALRLGPFEYFSITALALTLVAVLSSDNMPKGLAAGFLGLLGGSIGFAPIDATERFTFGWEHLWGGIAILPLVIGLFAISEMLRVTMDEGRAIPTVDVRYRGVGLGLKLADLTRSWWNIVRSSTIGIVIGVLPGMGGAAANLVAYARAKQASPEPDTFGKGAPDGIWAPESSNSASSGGALVPMMTLGIPGDGVTAVLLGGLIIHGIQPGPLLYTDNPDIVSTIFVYFAIAVVIVFALQTAGMRIFPLVLRVPRRYLFPILVAFMAVGAYAGSYQIADTWLMVFLGIVGYVLVRAGLPLSPLLLGYILSPIVETYFRRAVMTSEGDYAPFVTRPASAIFLLAAVTVIGCAVWSRKRAVRSLPSNTASRIG</sequence>
<dbReference type="PANTHER" id="PTHR35342">
    <property type="entry name" value="TRICARBOXYLIC TRANSPORT PROTEIN"/>
    <property type="match status" value="1"/>
</dbReference>
<feature type="transmembrane region" description="Helical" evidence="1">
    <location>
        <begin position="460"/>
        <end position="483"/>
    </location>
</feature>
<feature type="transmembrane region" description="Helical" evidence="1">
    <location>
        <begin position="162"/>
        <end position="180"/>
    </location>
</feature>
<feature type="transmembrane region" description="Helical" evidence="1">
    <location>
        <begin position="413"/>
        <end position="439"/>
    </location>
</feature>
<dbReference type="Pfam" id="PF01970">
    <property type="entry name" value="TctA"/>
    <property type="match status" value="1"/>
</dbReference>
<evidence type="ECO:0000259" key="2">
    <source>
        <dbReference type="Pfam" id="PF01970"/>
    </source>
</evidence>
<feature type="transmembrane region" description="Helical" evidence="1">
    <location>
        <begin position="311"/>
        <end position="334"/>
    </location>
</feature>
<reference evidence="3 4" key="1">
    <citation type="submission" date="2024-03" db="EMBL/GenBank/DDBJ databases">
        <title>Draft genome sequence of Pseudonocardia nematodicida JCM 31783.</title>
        <authorList>
            <person name="Butdee W."/>
            <person name="Duangmal K."/>
        </authorList>
    </citation>
    <scope>NUCLEOTIDE SEQUENCE [LARGE SCALE GENOMIC DNA]</scope>
    <source>
        <strain evidence="3 4">JCM 31783</strain>
    </source>
</reference>
<keyword evidence="1" id="KW-0812">Transmembrane</keyword>
<evidence type="ECO:0000313" key="3">
    <source>
        <dbReference type="EMBL" id="MEQ3552631.1"/>
    </source>
</evidence>
<feature type="transmembrane region" description="Helical" evidence="1">
    <location>
        <begin position="192"/>
        <end position="213"/>
    </location>
</feature>
<feature type="domain" description="DUF112" evidence="2">
    <location>
        <begin position="13"/>
        <end position="434"/>
    </location>
</feature>
<dbReference type="RefSeq" id="WP_349299705.1">
    <property type="nucleotide sequence ID" value="NZ_JBEDNQ010000008.1"/>
</dbReference>
<feature type="transmembrane region" description="Helical" evidence="1">
    <location>
        <begin position="52"/>
        <end position="75"/>
    </location>
</feature>
<keyword evidence="1" id="KW-0472">Membrane</keyword>
<organism evidence="3 4">
    <name type="scientific">Pseudonocardia nematodicida</name>
    <dbReference type="NCBI Taxonomy" id="1206997"/>
    <lineage>
        <taxon>Bacteria</taxon>
        <taxon>Bacillati</taxon>
        <taxon>Actinomycetota</taxon>
        <taxon>Actinomycetes</taxon>
        <taxon>Pseudonocardiales</taxon>
        <taxon>Pseudonocardiaceae</taxon>
        <taxon>Pseudonocardia</taxon>
    </lineage>
</organism>
<dbReference type="PANTHER" id="PTHR35342:SF5">
    <property type="entry name" value="TRICARBOXYLIC TRANSPORT PROTEIN"/>
    <property type="match status" value="1"/>
</dbReference>
<feature type="transmembrane region" description="Helical" evidence="1">
    <location>
        <begin position="137"/>
        <end position="155"/>
    </location>
</feature>
<feature type="transmembrane region" description="Helical" evidence="1">
    <location>
        <begin position="102"/>
        <end position="125"/>
    </location>
</feature>
<dbReference type="EMBL" id="JBEDNQ010000008">
    <property type="protein sequence ID" value="MEQ3552631.1"/>
    <property type="molecule type" value="Genomic_DNA"/>
</dbReference>
<evidence type="ECO:0000256" key="1">
    <source>
        <dbReference type="SAM" id="Phobius"/>
    </source>
</evidence>
<feature type="transmembrane region" description="Helical" evidence="1">
    <location>
        <begin position="12"/>
        <end position="40"/>
    </location>
</feature>
<feature type="transmembrane region" description="Helical" evidence="1">
    <location>
        <begin position="354"/>
        <end position="376"/>
    </location>
</feature>
<dbReference type="Proteomes" id="UP001494902">
    <property type="component" value="Unassembled WGS sequence"/>
</dbReference>
<proteinExistence type="predicted"/>
<accession>A0ABV1KDT8</accession>
<dbReference type="InterPro" id="IPR002823">
    <property type="entry name" value="DUF112_TM"/>
</dbReference>
<keyword evidence="1" id="KW-1133">Transmembrane helix</keyword>
<keyword evidence="4" id="KW-1185">Reference proteome</keyword>
<feature type="transmembrane region" description="Helical" evidence="1">
    <location>
        <begin position="388"/>
        <end position="407"/>
    </location>
</feature>
<comment type="caution">
    <text evidence="3">The sequence shown here is derived from an EMBL/GenBank/DDBJ whole genome shotgun (WGS) entry which is preliminary data.</text>
</comment>
<protein>
    <submittedName>
        <fullName evidence="3">Tripartite tricarboxylate transporter permease</fullName>
    </submittedName>
</protein>
<gene>
    <name evidence="3" type="ORF">WIS52_19335</name>
</gene>
<name>A0ABV1KDT8_9PSEU</name>
<evidence type="ECO:0000313" key="4">
    <source>
        <dbReference type="Proteomes" id="UP001494902"/>
    </source>
</evidence>